<evidence type="ECO:0000256" key="3">
    <source>
        <dbReference type="ARBA" id="ARBA00022475"/>
    </source>
</evidence>
<dbReference type="Gene3D" id="3.30.1330.60">
    <property type="entry name" value="OmpA-like domain"/>
    <property type="match status" value="1"/>
</dbReference>
<accession>A0A1W6SQE3</accession>
<dbReference type="GO" id="GO:0005886">
    <property type="term" value="C:plasma membrane"/>
    <property type="evidence" value="ECO:0007669"/>
    <property type="project" value="UniProtKB-SubCell"/>
</dbReference>
<keyword evidence="6 7" id="KW-0472">Membrane</keyword>
<evidence type="ECO:0000256" key="6">
    <source>
        <dbReference type="ARBA" id="ARBA00023136"/>
    </source>
</evidence>
<dbReference type="InterPro" id="IPR025713">
    <property type="entry name" value="MotB-like_N_dom"/>
</dbReference>
<evidence type="ECO:0000256" key="2">
    <source>
        <dbReference type="ARBA" id="ARBA00008914"/>
    </source>
</evidence>
<comment type="subcellular location">
    <subcellularLocation>
        <location evidence="1">Cell membrane</location>
        <topology evidence="1">Single-pass membrane protein</topology>
    </subcellularLocation>
</comment>
<organism evidence="11 12">
    <name type="scientific">Nitrosospira lacus</name>
    <dbReference type="NCBI Taxonomy" id="1288494"/>
    <lineage>
        <taxon>Bacteria</taxon>
        <taxon>Pseudomonadati</taxon>
        <taxon>Pseudomonadota</taxon>
        <taxon>Betaproteobacteria</taxon>
        <taxon>Nitrosomonadales</taxon>
        <taxon>Nitrosomonadaceae</taxon>
        <taxon>Nitrosospira</taxon>
    </lineage>
</organism>
<evidence type="ECO:0000259" key="10">
    <source>
        <dbReference type="PROSITE" id="PS51123"/>
    </source>
</evidence>
<dbReference type="AlphaFoldDB" id="A0A1W6SQE3"/>
<feature type="transmembrane region" description="Helical" evidence="9">
    <location>
        <begin position="21"/>
        <end position="41"/>
    </location>
</feature>
<dbReference type="SUPFAM" id="SSF103088">
    <property type="entry name" value="OmpA-like"/>
    <property type="match status" value="1"/>
</dbReference>
<keyword evidence="3" id="KW-1003">Cell membrane</keyword>
<dbReference type="InterPro" id="IPR006665">
    <property type="entry name" value="OmpA-like"/>
</dbReference>
<evidence type="ECO:0000313" key="11">
    <source>
        <dbReference type="EMBL" id="ARO88019.1"/>
    </source>
</evidence>
<keyword evidence="5 9" id="KW-1133">Transmembrane helix</keyword>
<comment type="similarity">
    <text evidence="2">Belongs to the MotB family.</text>
</comment>
<name>A0A1W6SQE3_9PROT</name>
<keyword evidence="11" id="KW-0969">Cilium</keyword>
<keyword evidence="11" id="KW-0966">Cell projection</keyword>
<feature type="region of interest" description="Disordered" evidence="8">
    <location>
        <begin position="249"/>
        <end position="282"/>
    </location>
</feature>
<dbReference type="PANTHER" id="PTHR30329">
    <property type="entry name" value="STATOR ELEMENT OF FLAGELLAR MOTOR COMPLEX"/>
    <property type="match status" value="1"/>
</dbReference>
<dbReference type="Pfam" id="PF00691">
    <property type="entry name" value="OmpA"/>
    <property type="match status" value="1"/>
</dbReference>
<gene>
    <name evidence="11" type="ORF">EBAPG3_009695</name>
</gene>
<dbReference type="CDD" id="cd07185">
    <property type="entry name" value="OmpA_C-like"/>
    <property type="match status" value="1"/>
</dbReference>
<evidence type="ECO:0000256" key="5">
    <source>
        <dbReference type="ARBA" id="ARBA00022989"/>
    </source>
</evidence>
<feature type="compositionally biased region" description="Low complexity" evidence="8">
    <location>
        <begin position="249"/>
        <end position="267"/>
    </location>
</feature>
<keyword evidence="12" id="KW-1185">Reference proteome</keyword>
<keyword evidence="11" id="KW-0282">Flagellum</keyword>
<evidence type="ECO:0000256" key="8">
    <source>
        <dbReference type="SAM" id="MobiDB-lite"/>
    </source>
</evidence>
<evidence type="ECO:0000313" key="12">
    <source>
        <dbReference type="Proteomes" id="UP000012179"/>
    </source>
</evidence>
<dbReference type="NCBIfam" id="NF006541">
    <property type="entry name" value="PRK09038.1"/>
    <property type="match status" value="1"/>
</dbReference>
<proteinExistence type="inferred from homology"/>
<dbReference type="InterPro" id="IPR050330">
    <property type="entry name" value="Bact_OuterMem_StrucFunc"/>
</dbReference>
<dbReference type="EMBL" id="CP021106">
    <property type="protein sequence ID" value="ARO88019.1"/>
    <property type="molecule type" value="Genomic_DNA"/>
</dbReference>
<reference evidence="11 12" key="1">
    <citation type="journal article" date="2015" name="Int. J. Syst. Evol. Microbiol.">
        <title>Nitrosospira lacus sp. nov., a psychrotolerant, ammonia-oxidizing bacterium from sandy lake sediment.</title>
        <authorList>
            <person name="Urakawa H."/>
            <person name="Garcia J.C."/>
            <person name="Nielsen J.L."/>
            <person name="Le V.Q."/>
            <person name="Kozlowski J.A."/>
            <person name="Stein L.Y."/>
            <person name="Lim C.K."/>
            <person name="Pommerening-Roser A."/>
            <person name="Martens-Habbena W."/>
            <person name="Stahl D.A."/>
            <person name="Klotz M.G."/>
        </authorList>
    </citation>
    <scope>NUCLEOTIDE SEQUENCE [LARGE SCALE GENOMIC DNA]</scope>
    <source>
        <strain evidence="11 12">APG3</strain>
    </source>
</reference>
<dbReference type="Proteomes" id="UP000012179">
    <property type="component" value="Chromosome"/>
</dbReference>
<dbReference type="PROSITE" id="PS51123">
    <property type="entry name" value="OMPA_2"/>
    <property type="match status" value="1"/>
</dbReference>
<dbReference type="KEGG" id="nlc:EBAPG3_009695"/>
<sequence>MKLGMRRSHRPEEQASHERWLVSYADFITLLLAVFAVMYALSQVNEGKYRVMAGSLLNTIAKEQGRRDSLIVAHEPSPPIVPIDDLAAKRASRIGEAQLRQQEKMRIIARDIMAAFAPLVKDGQVRMTQSERGVRVEINASALFPLGEATLQEDSIKALNAVGQVLKNGEHAIQVEGHTDDIPIITPKFPSNWELSAVRASSVVRLLIDNGVQATRLTAVGYGENRPVESNDSEAGRARNRRVTLMIMSTVPDSSSDTFSDTETPSDAVPDSSSDILPGASA</sequence>
<evidence type="ECO:0000256" key="9">
    <source>
        <dbReference type="SAM" id="Phobius"/>
    </source>
</evidence>
<dbReference type="PANTHER" id="PTHR30329:SF20">
    <property type="entry name" value="EXPORTED PROTEIN"/>
    <property type="match status" value="1"/>
</dbReference>
<protein>
    <submittedName>
        <fullName evidence="11">Flagellar motor protein MotD</fullName>
    </submittedName>
</protein>
<keyword evidence="4 9" id="KW-0812">Transmembrane</keyword>
<evidence type="ECO:0000256" key="7">
    <source>
        <dbReference type="PROSITE-ProRule" id="PRU00473"/>
    </source>
</evidence>
<dbReference type="RefSeq" id="WP_004175457.1">
    <property type="nucleotide sequence ID" value="NZ_CP021106.3"/>
</dbReference>
<dbReference type="eggNOG" id="COG1360">
    <property type="taxonomic scope" value="Bacteria"/>
</dbReference>
<feature type="domain" description="OmpA-like" evidence="10">
    <location>
        <begin position="131"/>
        <end position="251"/>
    </location>
</feature>
<dbReference type="Pfam" id="PF13677">
    <property type="entry name" value="MotB_plug"/>
    <property type="match status" value="1"/>
</dbReference>
<dbReference type="InterPro" id="IPR036737">
    <property type="entry name" value="OmpA-like_sf"/>
</dbReference>
<evidence type="ECO:0000256" key="4">
    <source>
        <dbReference type="ARBA" id="ARBA00022692"/>
    </source>
</evidence>
<evidence type="ECO:0000256" key="1">
    <source>
        <dbReference type="ARBA" id="ARBA00004162"/>
    </source>
</evidence>